<dbReference type="AlphaFoldDB" id="A0A443HRJ8"/>
<evidence type="ECO:0000313" key="3">
    <source>
        <dbReference type="Proteomes" id="UP000283841"/>
    </source>
</evidence>
<accession>A0A443HRJ8</accession>
<reference evidence="2 3" key="1">
    <citation type="journal article" date="2018" name="Front. Microbiol.">
        <title>Genomic and genetic insights into a cosmopolitan fungus, Paecilomyces variotii (Eurotiales).</title>
        <authorList>
            <person name="Urquhart A.S."/>
            <person name="Mondo S.J."/>
            <person name="Makela M.R."/>
            <person name="Hane J.K."/>
            <person name="Wiebenga A."/>
            <person name="He G."/>
            <person name="Mihaltcheva S."/>
            <person name="Pangilinan J."/>
            <person name="Lipzen A."/>
            <person name="Barry K."/>
            <person name="de Vries R.P."/>
            <person name="Grigoriev I.V."/>
            <person name="Idnurm A."/>
        </authorList>
    </citation>
    <scope>NUCLEOTIDE SEQUENCE [LARGE SCALE GENOMIC DNA]</scope>
    <source>
        <strain evidence="2 3">CBS 101075</strain>
    </source>
</reference>
<dbReference type="VEuPathDB" id="FungiDB:C8Q69DRAFT_521800"/>
<dbReference type="RefSeq" id="XP_028484080.1">
    <property type="nucleotide sequence ID" value="XM_028633524.1"/>
</dbReference>
<feature type="region of interest" description="Disordered" evidence="1">
    <location>
        <begin position="273"/>
        <end position="293"/>
    </location>
</feature>
<name>A0A443HRJ8_BYSSP</name>
<evidence type="ECO:0000256" key="1">
    <source>
        <dbReference type="SAM" id="MobiDB-lite"/>
    </source>
</evidence>
<dbReference type="GeneID" id="39602801"/>
<gene>
    <name evidence="2" type="ORF">C8Q69DRAFT_521800</name>
</gene>
<proteinExistence type="predicted"/>
<protein>
    <submittedName>
        <fullName evidence="2">Uncharacterized protein</fullName>
    </submittedName>
</protein>
<dbReference type="EMBL" id="RCNU01000007">
    <property type="protein sequence ID" value="RWQ94435.1"/>
    <property type="molecule type" value="Genomic_DNA"/>
</dbReference>
<comment type="caution">
    <text evidence="2">The sequence shown here is derived from an EMBL/GenBank/DDBJ whole genome shotgun (WGS) entry which is preliminary data.</text>
</comment>
<organism evidence="2 3">
    <name type="scientific">Byssochlamys spectabilis</name>
    <name type="common">Paecilomyces variotii</name>
    <dbReference type="NCBI Taxonomy" id="264951"/>
    <lineage>
        <taxon>Eukaryota</taxon>
        <taxon>Fungi</taxon>
        <taxon>Dikarya</taxon>
        <taxon>Ascomycota</taxon>
        <taxon>Pezizomycotina</taxon>
        <taxon>Eurotiomycetes</taxon>
        <taxon>Eurotiomycetidae</taxon>
        <taxon>Eurotiales</taxon>
        <taxon>Thermoascaceae</taxon>
        <taxon>Paecilomyces</taxon>
    </lineage>
</organism>
<dbReference type="Proteomes" id="UP000283841">
    <property type="component" value="Unassembled WGS sequence"/>
</dbReference>
<sequence>MAVDRESLPESGDLSQGFFYRIKRDIQSATECMELRFDNIPVEDGSLLVDSLSQDPDIERHRPRFSYNSYTQVLHILIMPTEVHDTHQDWIEDERIDMMATGFLSYAEGKILKTRVGTTLSAFQGRYAGSRKEPDLMLRYDSDPLPSFVIESGWSESLPRLRSDMRLWLVGGQPEVQIVIILNWKDFRHHNPTYQRNIRGLGERLRKCPSPKAKWENPDIQTIPITRAQLSGPAHLLPGTKASDIWHLRVDNLRAWATEAVRLKFDTYGLARRPEASSEQPSAHNLPKTKPVT</sequence>
<keyword evidence="3" id="KW-1185">Reference proteome</keyword>
<evidence type="ECO:0000313" key="2">
    <source>
        <dbReference type="EMBL" id="RWQ94435.1"/>
    </source>
</evidence>